<reference evidence="2 3" key="1">
    <citation type="submission" date="2012-10" db="EMBL/GenBank/DDBJ databases">
        <title>The draft sequence of the Mycobacterium pheli genome.</title>
        <authorList>
            <person name="Pettersson B.M.F."/>
            <person name="Das S."/>
            <person name="Dasgupta S."/>
            <person name="Bhattacharya A."/>
            <person name="Kirsebom L.A."/>
        </authorList>
    </citation>
    <scope>NUCLEOTIDE SEQUENCE [LARGE SCALE GENOMIC DNA]</scope>
    <source>
        <strain evidence="2 3">CCUG 21000</strain>
    </source>
</reference>
<gene>
    <name evidence="2" type="ORF">MPHL21000_10860</name>
</gene>
<sequence length="109" mass="11901">MCQERSTEMKSPKDPVDHARTTRPHAGESMKDTRNMPGLILAGVALVLFVSAIAAHAVSNHGVGIGLGSTSAVVFVVAGGWLLAEHMRVRKLEERWYAEHPDVRQQRSS</sequence>
<organism evidence="2 3">
    <name type="scientific">Mycolicibacterium phlei DSM 43239 = CCUG 21000</name>
    <dbReference type="NCBI Taxonomy" id="1226750"/>
    <lineage>
        <taxon>Bacteria</taxon>
        <taxon>Bacillati</taxon>
        <taxon>Actinomycetota</taxon>
        <taxon>Actinomycetes</taxon>
        <taxon>Mycobacteriales</taxon>
        <taxon>Mycobacteriaceae</taxon>
        <taxon>Mycolicibacterium</taxon>
    </lineage>
</organism>
<feature type="region of interest" description="Disordered" evidence="1">
    <location>
        <begin position="1"/>
        <end position="33"/>
    </location>
</feature>
<dbReference type="InterPro" id="IPR049606">
    <property type="entry name" value="UsfY-like"/>
</dbReference>
<dbReference type="Proteomes" id="UP000325690">
    <property type="component" value="Unassembled WGS sequence"/>
</dbReference>
<protein>
    <submittedName>
        <fullName evidence="2">UsfY protein</fullName>
    </submittedName>
</protein>
<dbReference type="NCBIfam" id="NF041247">
    <property type="entry name" value="UsfY"/>
    <property type="match status" value="1"/>
</dbReference>
<proteinExistence type="predicted"/>
<accession>A0A5N5V4C7</accession>
<evidence type="ECO:0000256" key="1">
    <source>
        <dbReference type="SAM" id="MobiDB-lite"/>
    </source>
</evidence>
<keyword evidence="3" id="KW-1185">Reference proteome</keyword>
<evidence type="ECO:0000313" key="3">
    <source>
        <dbReference type="Proteomes" id="UP000325690"/>
    </source>
</evidence>
<dbReference type="EMBL" id="ANBP01000012">
    <property type="protein sequence ID" value="KAB7756568.1"/>
    <property type="molecule type" value="Genomic_DNA"/>
</dbReference>
<name>A0A5N5V4C7_MYCPH</name>
<evidence type="ECO:0000313" key="2">
    <source>
        <dbReference type="EMBL" id="KAB7756568.1"/>
    </source>
</evidence>
<dbReference type="AlphaFoldDB" id="A0A5N5V4C7"/>
<comment type="caution">
    <text evidence="2">The sequence shown here is derived from an EMBL/GenBank/DDBJ whole genome shotgun (WGS) entry which is preliminary data.</text>
</comment>